<gene>
    <name evidence="1" type="ORF">DEVEQU_01051</name>
</gene>
<dbReference type="Proteomes" id="UP000268844">
    <property type="component" value="Unassembled WGS sequence"/>
</dbReference>
<evidence type="ECO:0000313" key="2">
    <source>
        <dbReference type="Proteomes" id="UP000268844"/>
    </source>
</evidence>
<dbReference type="InterPro" id="IPR007709">
    <property type="entry name" value="N-FG_amidohydro"/>
</dbReference>
<evidence type="ECO:0000313" key="1">
    <source>
        <dbReference type="EMBL" id="VDS03922.1"/>
    </source>
</evidence>
<dbReference type="GO" id="GO:0016787">
    <property type="term" value="F:hydrolase activity"/>
    <property type="evidence" value="ECO:0007669"/>
    <property type="project" value="UniProtKB-KW"/>
</dbReference>
<dbReference type="RefSeq" id="WP_164550259.1">
    <property type="nucleotide sequence ID" value="NZ_JBHTMH010000001.1"/>
</dbReference>
<sequence length="241" mass="25867">MIEIINGNGSFPCLIVCDHASAHIPPALSGLGLAPGCDTLHIALDLGIEPVVRMLSAALDAPAVLTGQSRLVLDTNRWIADSQSIPESSDGVLIPGNICLSEADRMDRQERYFWPFHAAVAEQWAAMRARHANPAFFALHSCTRQLALGSMRTMDGGTIWHEDSGFARMLAQSLGDQFGLTIADNAPYSGIGGGSFTLDYHCWSSGKPACGFEIVNDLIAEEAGRRQWAGYLAAGLRSVLQ</sequence>
<keyword evidence="1" id="KW-0378">Hydrolase</keyword>
<organism evidence="1 2">
    <name type="scientific">Devosia equisanguinis</name>
    <dbReference type="NCBI Taxonomy" id="2490941"/>
    <lineage>
        <taxon>Bacteria</taxon>
        <taxon>Pseudomonadati</taxon>
        <taxon>Pseudomonadota</taxon>
        <taxon>Alphaproteobacteria</taxon>
        <taxon>Hyphomicrobiales</taxon>
        <taxon>Devosiaceae</taxon>
        <taxon>Devosia</taxon>
    </lineage>
</organism>
<name>A0A447I8R8_9HYPH</name>
<reference evidence="1 2" key="1">
    <citation type="submission" date="2018-12" db="EMBL/GenBank/DDBJ databases">
        <authorList>
            <person name="Criscuolo A."/>
        </authorList>
    </citation>
    <scope>NUCLEOTIDE SEQUENCE [LARGE SCALE GENOMIC DNA]</scope>
    <source>
        <strain evidence="1">ACIP1116281</strain>
    </source>
</reference>
<dbReference type="AlphaFoldDB" id="A0A447I8R8"/>
<keyword evidence="2" id="KW-1185">Reference proteome</keyword>
<dbReference type="Gene3D" id="3.40.630.40">
    <property type="entry name" value="Zn-dependent exopeptidases"/>
    <property type="match status" value="1"/>
</dbReference>
<dbReference type="EMBL" id="UZWD01000017">
    <property type="protein sequence ID" value="VDS03922.1"/>
    <property type="molecule type" value="Genomic_DNA"/>
</dbReference>
<proteinExistence type="predicted"/>
<dbReference type="SUPFAM" id="SSF53187">
    <property type="entry name" value="Zn-dependent exopeptidases"/>
    <property type="match status" value="1"/>
</dbReference>
<protein>
    <submittedName>
        <fullName evidence="1">N-formylglutamate amidohydrolase</fullName>
    </submittedName>
</protein>
<accession>A0A447I8R8</accession>
<dbReference type="Pfam" id="PF05013">
    <property type="entry name" value="FGase"/>
    <property type="match status" value="1"/>
</dbReference>